<reference evidence="4" key="1">
    <citation type="submission" date="2019-11" db="EMBL/GenBank/DDBJ databases">
        <authorList>
            <person name="Feng L."/>
        </authorList>
    </citation>
    <scope>NUCLEOTIDE SEQUENCE</scope>
    <source>
        <strain evidence="4">SsimulansLFYP27</strain>
    </source>
</reference>
<sequence length="223" mass="25560">MSNSTEDYQASIQALSKILEVPSGLLVPHLSEIYVRNYEKGQVIYYQGSEADSIYVLLEGYVSREMLNENGDDYLMLNRPINMFPLNHLFHSDHYHESCTALTSSLIVRVPKNVIEYLCKNHEDTFIKIFDLLRTEANQNIERNMALLGRNAEQKVINTLRVMCEMVGNDQGAYYELDKIMTVTLLSELAGVSREKASHVIRDLSKQNLVLKNHQTWTVSKSL</sequence>
<dbReference type="InterPro" id="IPR036390">
    <property type="entry name" value="WH_DNA-bd_sf"/>
</dbReference>
<dbReference type="SUPFAM" id="SSF51206">
    <property type="entry name" value="cAMP-binding domain-like"/>
    <property type="match status" value="1"/>
</dbReference>
<dbReference type="Gene3D" id="1.10.10.10">
    <property type="entry name" value="Winged helix-like DNA-binding domain superfamily/Winged helix DNA-binding domain"/>
    <property type="match status" value="1"/>
</dbReference>
<proteinExistence type="predicted"/>
<dbReference type="EMBL" id="CACRUO010000031">
    <property type="protein sequence ID" value="VYU10123.1"/>
    <property type="molecule type" value="Genomic_DNA"/>
</dbReference>
<protein>
    <recommendedName>
        <fullName evidence="1">HTH-type transcriptional regulator ArcR</fullName>
    </recommendedName>
</protein>
<dbReference type="Gene3D" id="2.60.120.10">
    <property type="entry name" value="Jelly Rolls"/>
    <property type="match status" value="1"/>
</dbReference>
<dbReference type="CDD" id="cd00038">
    <property type="entry name" value="CAP_ED"/>
    <property type="match status" value="1"/>
</dbReference>
<dbReference type="SUPFAM" id="SSF46785">
    <property type="entry name" value="Winged helix' DNA-binding domain"/>
    <property type="match status" value="1"/>
</dbReference>
<dbReference type="InterPro" id="IPR000595">
    <property type="entry name" value="cNMP-bd_dom"/>
</dbReference>
<evidence type="ECO:0000256" key="2">
    <source>
        <dbReference type="ARBA" id="ARBA00023159"/>
    </source>
</evidence>
<feature type="domain" description="Cyclic nucleotide-binding" evidence="3">
    <location>
        <begin position="30"/>
        <end position="62"/>
    </location>
</feature>
<dbReference type="RefSeq" id="WP_156666725.1">
    <property type="nucleotide sequence ID" value="NZ_CACRUO010000031.1"/>
</dbReference>
<dbReference type="InterPro" id="IPR018490">
    <property type="entry name" value="cNMP-bd_dom_sf"/>
</dbReference>
<organism evidence="4">
    <name type="scientific">Staphylococcus simulans</name>
    <dbReference type="NCBI Taxonomy" id="1286"/>
    <lineage>
        <taxon>Bacteria</taxon>
        <taxon>Bacillati</taxon>
        <taxon>Bacillota</taxon>
        <taxon>Bacilli</taxon>
        <taxon>Bacillales</taxon>
        <taxon>Staphylococcaceae</taxon>
        <taxon>Staphylococcus</taxon>
    </lineage>
</organism>
<dbReference type="InterPro" id="IPR036388">
    <property type="entry name" value="WH-like_DNA-bd_sf"/>
</dbReference>
<accession>A0A6N3CAS4</accession>
<name>A0A6N3CAS4_STASI</name>
<dbReference type="Pfam" id="PF00027">
    <property type="entry name" value="cNMP_binding"/>
    <property type="match status" value="1"/>
</dbReference>
<evidence type="ECO:0000256" key="1">
    <source>
        <dbReference type="ARBA" id="ARBA00020091"/>
    </source>
</evidence>
<keyword evidence="2" id="KW-0010">Activator</keyword>
<dbReference type="PROSITE" id="PS50042">
    <property type="entry name" value="CNMP_BINDING_3"/>
    <property type="match status" value="1"/>
</dbReference>
<evidence type="ECO:0000259" key="3">
    <source>
        <dbReference type="PROSITE" id="PS50042"/>
    </source>
</evidence>
<evidence type="ECO:0000313" key="4">
    <source>
        <dbReference type="EMBL" id="VYU10123.1"/>
    </source>
</evidence>
<dbReference type="AlphaFoldDB" id="A0A6N3CAS4"/>
<dbReference type="InterPro" id="IPR014710">
    <property type="entry name" value="RmlC-like_jellyroll"/>
</dbReference>
<gene>
    <name evidence="4" type="primary">arcR</name>
    <name evidence="4" type="ORF">SSLFYP27_01422</name>
</gene>